<feature type="domain" description="Gfo/Idh/MocA-like oxidoreductase N-terminal" evidence="1">
    <location>
        <begin position="9"/>
        <end position="126"/>
    </location>
</feature>
<sequence length="149" mass="16692">MSNPTKIYRAALVGCGGRGMSLRNTANQIDRIDVVTAADMNGINFEKLASEGIKTYHDFEEMLEKESLDIIIVATPISSHYQVASRVLDFPITGLYLEKSMATRLWEADQLVQKADEFGIYLVVGHQLRYNQGWANVRNLIDQDAIGQL</sequence>
<gene>
    <name evidence="2" type="ORF">METZ01_LOCUS395651</name>
</gene>
<dbReference type="Gene3D" id="3.40.50.720">
    <property type="entry name" value="NAD(P)-binding Rossmann-like Domain"/>
    <property type="match status" value="1"/>
</dbReference>
<feature type="non-terminal residue" evidence="2">
    <location>
        <position position="149"/>
    </location>
</feature>
<protein>
    <recommendedName>
        <fullName evidence="1">Gfo/Idh/MocA-like oxidoreductase N-terminal domain-containing protein</fullName>
    </recommendedName>
</protein>
<evidence type="ECO:0000313" key="2">
    <source>
        <dbReference type="EMBL" id="SVD42797.1"/>
    </source>
</evidence>
<accession>A0A382V8N9</accession>
<dbReference type="InterPro" id="IPR000683">
    <property type="entry name" value="Gfo/Idh/MocA-like_OxRdtase_N"/>
</dbReference>
<organism evidence="2">
    <name type="scientific">marine metagenome</name>
    <dbReference type="NCBI Taxonomy" id="408172"/>
    <lineage>
        <taxon>unclassified sequences</taxon>
        <taxon>metagenomes</taxon>
        <taxon>ecological metagenomes</taxon>
    </lineage>
</organism>
<dbReference type="GO" id="GO:0000166">
    <property type="term" value="F:nucleotide binding"/>
    <property type="evidence" value="ECO:0007669"/>
    <property type="project" value="InterPro"/>
</dbReference>
<dbReference type="PANTHER" id="PTHR43377">
    <property type="entry name" value="BILIVERDIN REDUCTASE A"/>
    <property type="match status" value="1"/>
</dbReference>
<evidence type="ECO:0000259" key="1">
    <source>
        <dbReference type="Pfam" id="PF01408"/>
    </source>
</evidence>
<dbReference type="EMBL" id="UINC01149991">
    <property type="protein sequence ID" value="SVD42797.1"/>
    <property type="molecule type" value="Genomic_DNA"/>
</dbReference>
<dbReference type="AlphaFoldDB" id="A0A382V8N9"/>
<name>A0A382V8N9_9ZZZZ</name>
<dbReference type="InterPro" id="IPR036291">
    <property type="entry name" value="NAD(P)-bd_dom_sf"/>
</dbReference>
<reference evidence="2" key="1">
    <citation type="submission" date="2018-05" db="EMBL/GenBank/DDBJ databases">
        <authorList>
            <person name="Lanie J.A."/>
            <person name="Ng W.-L."/>
            <person name="Kazmierczak K.M."/>
            <person name="Andrzejewski T.M."/>
            <person name="Davidsen T.M."/>
            <person name="Wayne K.J."/>
            <person name="Tettelin H."/>
            <person name="Glass J.I."/>
            <person name="Rusch D."/>
            <person name="Podicherti R."/>
            <person name="Tsui H.-C.T."/>
            <person name="Winkler M.E."/>
        </authorList>
    </citation>
    <scope>NUCLEOTIDE SEQUENCE</scope>
</reference>
<dbReference type="PANTHER" id="PTHR43377:SF1">
    <property type="entry name" value="BILIVERDIN REDUCTASE A"/>
    <property type="match status" value="1"/>
</dbReference>
<dbReference type="InterPro" id="IPR051450">
    <property type="entry name" value="Gfo/Idh/MocA_Oxidoreductases"/>
</dbReference>
<dbReference type="SUPFAM" id="SSF51735">
    <property type="entry name" value="NAD(P)-binding Rossmann-fold domains"/>
    <property type="match status" value="1"/>
</dbReference>
<proteinExistence type="predicted"/>
<dbReference type="Pfam" id="PF01408">
    <property type="entry name" value="GFO_IDH_MocA"/>
    <property type="match status" value="1"/>
</dbReference>